<dbReference type="EMBL" id="NBXA01000020">
    <property type="protein sequence ID" value="RFA12997.1"/>
    <property type="molecule type" value="Genomic_DNA"/>
</dbReference>
<evidence type="ECO:0000313" key="2">
    <source>
        <dbReference type="Proteomes" id="UP000256709"/>
    </source>
</evidence>
<gene>
    <name evidence="1" type="ORF">B7R21_09125</name>
</gene>
<organism evidence="1 2">
    <name type="scientific">Subtercola boreus</name>
    <dbReference type="NCBI Taxonomy" id="120213"/>
    <lineage>
        <taxon>Bacteria</taxon>
        <taxon>Bacillati</taxon>
        <taxon>Actinomycetota</taxon>
        <taxon>Actinomycetes</taxon>
        <taxon>Micrococcales</taxon>
        <taxon>Microbacteriaceae</taxon>
        <taxon>Subtercola</taxon>
    </lineage>
</organism>
<comment type="caution">
    <text evidence="1">The sequence shown here is derived from an EMBL/GenBank/DDBJ whole genome shotgun (WGS) entry which is preliminary data.</text>
</comment>
<sequence length="294" mass="29438">MLLIAALAVVIVGSVVATISAAGVIAPLVAAHGVFAPIATPPAALPTSGSPSADPGPGPAALTPDQLAATASCNTVGAVISGLDQSGFETVLNDPTTDIQKSKETVSNASSALNASLDALASGSISMEVSSIMEALDAETTALNRYTADPSIGTDNIFEGQYQIQFALVELADSCATIVDDGSTGPQTTAQACAILDKATARADLLNKLRQADGNVAKTLGAINTYATDLEQGLNQATNPTVVAAAKAADADLRDAVTKLKAYTSDPSAGNQVVVDAARSAEQSARALVTVCTP</sequence>
<reference evidence="1 2" key="1">
    <citation type="submission" date="2017-04" db="EMBL/GenBank/DDBJ databases">
        <title>Comparative genome analysis of Subtercola boreus.</title>
        <authorList>
            <person name="Cho Y.-J."/>
            <person name="Cho A."/>
            <person name="Kim O.-S."/>
            <person name="Lee J.-I."/>
        </authorList>
    </citation>
    <scope>NUCLEOTIDE SEQUENCE [LARGE SCALE GENOMIC DNA]</scope>
    <source>
        <strain evidence="1 2">P27444</strain>
    </source>
</reference>
<dbReference type="AlphaFoldDB" id="A0A3E0VVX3"/>
<protein>
    <submittedName>
        <fullName evidence="1">Uncharacterized protein</fullName>
    </submittedName>
</protein>
<accession>A0A3E0VVX3</accession>
<proteinExistence type="predicted"/>
<dbReference type="Proteomes" id="UP000256709">
    <property type="component" value="Unassembled WGS sequence"/>
</dbReference>
<name>A0A3E0VVX3_9MICO</name>
<evidence type="ECO:0000313" key="1">
    <source>
        <dbReference type="EMBL" id="RFA12997.1"/>
    </source>
</evidence>